<accession>A0ACC0JRB8</accession>
<comment type="caution">
    <text evidence="1">The sequence shown here is derived from an EMBL/GenBank/DDBJ whole genome shotgun (WGS) entry which is preliminary data.</text>
</comment>
<proteinExistence type="predicted"/>
<gene>
    <name evidence="1" type="ORF">MSG28_014391</name>
</gene>
<protein>
    <submittedName>
        <fullName evidence="1">Uncharacterized protein</fullName>
    </submittedName>
</protein>
<evidence type="ECO:0000313" key="1">
    <source>
        <dbReference type="EMBL" id="KAI8426673.1"/>
    </source>
</evidence>
<reference evidence="1 2" key="1">
    <citation type="journal article" date="2022" name="Genome Biol. Evol.">
        <title>The Spruce Budworm Genome: Reconstructing the Evolutionary History of Antifreeze Proteins.</title>
        <authorList>
            <person name="Beliveau C."/>
            <person name="Gagne P."/>
            <person name="Picq S."/>
            <person name="Vernygora O."/>
            <person name="Keeling C.I."/>
            <person name="Pinkney K."/>
            <person name="Doucet D."/>
            <person name="Wen F."/>
            <person name="Johnston J.S."/>
            <person name="Maaroufi H."/>
            <person name="Boyle B."/>
            <person name="Laroche J."/>
            <person name="Dewar K."/>
            <person name="Juretic N."/>
            <person name="Blackburn G."/>
            <person name="Nisole A."/>
            <person name="Brunet B."/>
            <person name="Brandao M."/>
            <person name="Lumley L."/>
            <person name="Duan J."/>
            <person name="Quan G."/>
            <person name="Lucarotti C.J."/>
            <person name="Roe A.D."/>
            <person name="Sperling F.A.H."/>
            <person name="Levesque R.C."/>
            <person name="Cusson M."/>
        </authorList>
    </citation>
    <scope>NUCLEOTIDE SEQUENCE [LARGE SCALE GENOMIC DNA]</scope>
    <source>
        <strain evidence="1">Glfc:IPQL:Cfum</strain>
    </source>
</reference>
<name>A0ACC0JRB8_CHOFU</name>
<dbReference type="Proteomes" id="UP001064048">
    <property type="component" value="Chromosome 26"/>
</dbReference>
<keyword evidence="2" id="KW-1185">Reference proteome</keyword>
<sequence>MADQGITEIVQDSRYFQFVYTTYIIVTSFFVEYGWRLVGASLTALILWGYFQPLEAFRAWQRAREDAAYHKDPDRVLAREEEIRRAREAQQRRLLAESERAAELAREREEKKRAELAEMLKKYGAATSGHRLGSADDGFLPLSGGASTSSYRAPKRSACGGGGCGR</sequence>
<evidence type="ECO:0000313" key="2">
    <source>
        <dbReference type="Proteomes" id="UP001064048"/>
    </source>
</evidence>
<dbReference type="EMBL" id="CM046126">
    <property type="protein sequence ID" value="KAI8426673.1"/>
    <property type="molecule type" value="Genomic_DNA"/>
</dbReference>
<organism evidence="1 2">
    <name type="scientific">Choristoneura fumiferana</name>
    <name type="common">Spruce budworm moth</name>
    <name type="synonym">Archips fumiferana</name>
    <dbReference type="NCBI Taxonomy" id="7141"/>
    <lineage>
        <taxon>Eukaryota</taxon>
        <taxon>Metazoa</taxon>
        <taxon>Ecdysozoa</taxon>
        <taxon>Arthropoda</taxon>
        <taxon>Hexapoda</taxon>
        <taxon>Insecta</taxon>
        <taxon>Pterygota</taxon>
        <taxon>Neoptera</taxon>
        <taxon>Endopterygota</taxon>
        <taxon>Lepidoptera</taxon>
        <taxon>Glossata</taxon>
        <taxon>Ditrysia</taxon>
        <taxon>Tortricoidea</taxon>
        <taxon>Tortricidae</taxon>
        <taxon>Tortricinae</taxon>
        <taxon>Choristoneura</taxon>
    </lineage>
</organism>